<dbReference type="Pfam" id="PF00440">
    <property type="entry name" value="TetR_N"/>
    <property type="match status" value="1"/>
</dbReference>
<dbReference type="InterPro" id="IPR001647">
    <property type="entry name" value="HTH_TetR"/>
</dbReference>
<evidence type="ECO:0000256" key="2">
    <source>
        <dbReference type="ARBA" id="ARBA00023125"/>
    </source>
</evidence>
<dbReference type="Pfam" id="PF17754">
    <property type="entry name" value="TetR_C_14"/>
    <property type="match status" value="1"/>
</dbReference>
<proteinExistence type="predicted"/>
<dbReference type="EMBL" id="VCKX01000095">
    <property type="protein sequence ID" value="TMR30744.1"/>
    <property type="molecule type" value="Genomic_DNA"/>
</dbReference>
<protein>
    <submittedName>
        <fullName evidence="6">TetR family transcriptional regulator</fullName>
    </submittedName>
</protein>
<dbReference type="PROSITE" id="PS01081">
    <property type="entry name" value="HTH_TETR_1"/>
    <property type="match status" value="1"/>
</dbReference>
<name>A0A5S4GE13_9ACTN</name>
<sequence length="203" mass="22177">MPRSGKEARRRLQQAALELYGERGFDQTTTAEIAARAGVNERTFFRHFPDKREVLFDGEADLRAALTQEVAAAPDGLQPLGILLCAFRKAGRILEANRPFSEPRLAIIAKTPALRERDLAKAAALTEALAEALRQRDVPDRLAGLAAQTGWATFHHAAQAWIDDPSQSLDAHLLQAFDDLHALSATVPAGVPPETAETGRRVR</sequence>
<reference evidence="6 7" key="1">
    <citation type="submission" date="2019-05" db="EMBL/GenBank/DDBJ databases">
        <title>Draft genome sequence of Nonomuraea zeae DSM 100528.</title>
        <authorList>
            <person name="Saricaoglu S."/>
            <person name="Isik K."/>
        </authorList>
    </citation>
    <scope>NUCLEOTIDE SEQUENCE [LARGE SCALE GENOMIC DNA]</scope>
    <source>
        <strain evidence="6 7">DSM 100528</strain>
    </source>
</reference>
<dbReference type="OrthoDB" id="4746440at2"/>
<dbReference type="PANTHER" id="PTHR30055">
    <property type="entry name" value="HTH-TYPE TRANSCRIPTIONAL REGULATOR RUTR"/>
    <property type="match status" value="1"/>
</dbReference>
<keyword evidence="1" id="KW-0805">Transcription regulation</keyword>
<dbReference type="InterPro" id="IPR009057">
    <property type="entry name" value="Homeodomain-like_sf"/>
</dbReference>
<dbReference type="GO" id="GO:0003700">
    <property type="term" value="F:DNA-binding transcription factor activity"/>
    <property type="evidence" value="ECO:0007669"/>
    <property type="project" value="TreeGrafter"/>
</dbReference>
<evidence type="ECO:0000313" key="7">
    <source>
        <dbReference type="Proteomes" id="UP000306628"/>
    </source>
</evidence>
<accession>A0A5S4GE13</accession>
<dbReference type="Proteomes" id="UP000306628">
    <property type="component" value="Unassembled WGS sequence"/>
</dbReference>
<evidence type="ECO:0000313" key="6">
    <source>
        <dbReference type="EMBL" id="TMR30744.1"/>
    </source>
</evidence>
<dbReference type="SUPFAM" id="SSF46689">
    <property type="entry name" value="Homeodomain-like"/>
    <property type="match status" value="1"/>
</dbReference>
<evidence type="ECO:0000256" key="1">
    <source>
        <dbReference type="ARBA" id="ARBA00023015"/>
    </source>
</evidence>
<evidence type="ECO:0000256" key="3">
    <source>
        <dbReference type="ARBA" id="ARBA00023163"/>
    </source>
</evidence>
<gene>
    <name evidence="6" type="ORF">ETD85_28220</name>
</gene>
<dbReference type="PROSITE" id="PS50977">
    <property type="entry name" value="HTH_TETR_2"/>
    <property type="match status" value="1"/>
</dbReference>
<dbReference type="InterPro" id="IPR050109">
    <property type="entry name" value="HTH-type_TetR-like_transc_reg"/>
</dbReference>
<dbReference type="AlphaFoldDB" id="A0A5S4GE13"/>
<organism evidence="6 7">
    <name type="scientific">Nonomuraea zeae</name>
    <dbReference type="NCBI Taxonomy" id="1642303"/>
    <lineage>
        <taxon>Bacteria</taxon>
        <taxon>Bacillati</taxon>
        <taxon>Actinomycetota</taxon>
        <taxon>Actinomycetes</taxon>
        <taxon>Streptosporangiales</taxon>
        <taxon>Streptosporangiaceae</taxon>
        <taxon>Nonomuraea</taxon>
    </lineage>
</organism>
<dbReference type="GO" id="GO:0000976">
    <property type="term" value="F:transcription cis-regulatory region binding"/>
    <property type="evidence" value="ECO:0007669"/>
    <property type="project" value="TreeGrafter"/>
</dbReference>
<dbReference type="PRINTS" id="PR00455">
    <property type="entry name" value="HTHTETR"/>
</dbReference>
<dbReference type="RefSeq" id="WP_138692815.1">
    <property type="nucleotide sequence ID" value="NZ_JBHSAZ010000019.1"/>
</dbReference>
<evidence type="ECO:0000259" key="5">
    <source>
        <dbReference type="PROSITE" id="PS50977"/>
    </source>
</evidence>
<comment type="caution">
    <text evidence="6">The sequence shown here is derived from an EMBL/GenBank/DDBJ whole genome shotgun (WGS) entry which is preliminary data.</text>
</comment>
<dbReference type="InterPro" id="IPR023772">
    <property type="entry name" value="DNA-bd_HTH_TetR-type_CS"/>
</dbReference>
<keyword evidence="7" id="KW-1185">Reference proteome</keyword>
<feature type="domain" description="HTH tetR-type" evidence="5">
    <location>
        <begin position="6"/>
        <end position="66"/>
    </location>
</feature>
<dbReference type="InterPro" id="IPR041347">
    <property type="entry name" value="MftR_C"/>
</dbReference>
<keyword evidence="3" id="KW-0804">Transcription</keyword>
<keyword evidence="2 4" id="KW-0238">DNA-binding</keyword>
<evidence type="ECO:0000256" key="4">
    <source>
        <dbReference type="PROSITE-ProRule" id="PRU00335"/>
    </source>
</evidence>
<feature type="DNA-binding region" description="H-T-H motif" evidence="4">
    <location>
        <begin position="29"/>
        <end position="48"/>
    </location>
</feature>
<dbReference type="PANTHER" id="PTHR30055:SF238">
    <property type="entry name" value="MYCOFACTOCIN BIOSYNTHESIS TRANSCRIPTIONAL REGULATOR MFTR-RELATED"/>
    <property type="match status" value="1"/>
</dbReference>
<dbReference type="Gene3D" id="1.10.357.10">
    <property type="entry name" value="Tetracycline Repressor, domain 2"/>
    <property type="match status" value="1"/>
</dbReference>